<dbReference type="InterPro" id="IPR000878">
    <property type="entry name" value="4pyrrol_Mease"/>
</dbReference>
<protein>
    <recommendedName>
        <fullName evidence="4">tRNA (guanine(46)-N(7))-methyltransferase</fullName>
        <ecNumber evidence="4">2.1.1.33</ecNumber>
    </recommendedName>
</protein>
<dbReference type="InterPro" id="IPR014777">
    <property type="entry name" value="4pyrrole_Mease_sub1"/>
</dbReference>
<evidence type="ECO:0000256" key="5">
    <source>
        <dbReference type="ARBA" id="ARBA00022573"/>
    </source>
</evidence>
<evidence type="ECO:0000259" key="10">
    <source>
        <dbReference type="Pfam" id="PF00590"/>
    </source>
</evidence>
<comment type="catalytic activity">
    <reaction evidence="1">
        <text>guanosine(46) in tRNA + S-adenosyl-L-methionine = N(7)-methylguanosine(46) in tRNA + S-adenosyl-L-homocysteine</text>
        <dbReference type="Rhea" id="RHEA:42708"/>
        <dbReference type="Rhea" id="RHEA-COMP:10188"/>
        <dbReference type="Rhea" id="RHEA-COMP:10189"/>
        <dbReference type="ChEBI" id="CHEBI:57856"/>
        <dbReference type="ChEBI" id="CHEBI:59789"/>
        <dbReference type="ChEBI" id="CHEBI:74269"/>
        <dbReference type="ChEBI" id="CHEBI:74480"/>
        <dbReference type="EC" id="2.1.1.33"/>
    </reaction>
</comment>
<dbReference type="Pfam" id="PF02390">
    <property type="entry name" value="Methyltransf_4"/>
    <property type="match status" value="1"/>
</dbReference>
<keyword evidence="7" id="KW-0808">Transferase</keyword>
<dbReference type="RefSeq" id="WP_257536502.1">
    <property type="nucleotide sequence ID" value="NZ_CP011940.1"/>
</dbReference>
<dbReference type="SUPFAM" id="SSF53790">
    <property type="entry name" value="Tetrapyrrole methylase"/>
    <property type="match status" value="1"/>
</dbReference>
<reference evidence="11 12" key="1">
    <citation type="submission" date="2024-10" db="EMBL/GenBank/DDBJ databases">
        <authorList>
            <person name="Sang B.-I."/>
            <person name="Prabhaharan D."/>
        </authorList>
    </citation>
    <scope>NUCLEOTIDE SEQUENCE [LARGE SCALE GENOMIC DNA]</scope>
    <source>
        <strain evidence="11 12">MH</strain>
    </source>
</reference>
<evidence type="ECO:0000313" key="11">
    <source>
        <dbReference type="EMBL" id="MFG6272546.1"/>
    </source>
</evidence>
<dbReference type="InterPro" id="IPR035996">
    <property type="entry name" value="4pyrrol_Methylase_sf"/>
</dbReference>
<keyword evidence="12" id="KW-1185">Reference proteome</keyword>
<evidence type="ECO:0000256" key="7">
    <source>
        <dbReference type="ARBA" id="ARBA00022679"/>
    </source>
</evidence>
<dbReference type="InterPro" id="IPR050714">
    <property type="entry name" value="Cobalamin_biosynth_MTase"/>
</dbReference>
<dbReference type="InterPro" id="IPR029063">
    <property type="entry name" value="SAM-dependent_MTases_sf"/>
</dbReference>
<dbReference type="Gene3D" id="3.40.50.150">
    <property type="entry name" value="Vaccinia Virus protein VP39"/>
    <property type="match status" value="1"/>
</dbReference>
<organism evidence="11 12">
    <name type="scientific">Megasphaera hexanoica</name>
    <dbReference type="NCBI Taxonomy" id="1675036"/>
    <lineage>
        <taxon>Bacteria</taxon>
        <taxon>Bacillati</taxon>
        <taxon>Bacillota</taxon>
        <taxon>Negativicutes</taxon>
        <taxon>Veillonellales</taxon>
        <taxon>Veillonellaceae</taxon>
        <taxon>Megasphaera</taxon>
    </lineage>
</organism>
<comment type="caution">
    <text evidence="11">The sequence shown here is derived from an EMBL/GenBank/DDBJ whole genome shotgun (WGS) entry which is preliminary data.</text>
</comment>
<dbReference type="PANTHER" id="PTHR43182:SF1">
    <property type="entry name" value="COBALT-PRECORRIN-7 C(5)-METHYLTRANSFERASE"/>
    <property type="match status" value="1"/>
</dbReference>
<dbReference type="Proteomes" id="UP001605989">
    <property type="component" value="Unassembled WGS sequence"/>
</dbReference>
<dbReference type="Pfam" id="PF00590">
    <property type="entry name" value="TP_methylase"/>
    <property type="match status" value="1"/>
</dbReference>
<evidence type="ECO:0000256" key="4">
    <source>
        <dbReference type="ARBA" id="ARBA00011977"/>
    </source>
</evidence>
<name>A0ABW7DMI4_9FIRM</name>
<dbReference type="SUPFAM" id="SSF53335">
    <property type="entry name" value="S-adenosyl-L-methionine-dependent methyltransferases"/>
    <property type="match status" value="1"/>
</dbReference>
<dbReference type="InterPro" id="IPR014776">
    <property type="entry name" value="4pyrrole_Mease_sub2"/>
</dbReference>
<keyword evidence="8" id="KW-0949">S-adenosyl-L-methionine</keyword>
<sequence length="415" mass="45030">MMDVYVIGIGPGNPEYLTDRARSAIAACPVLVGDRRMVEPYAAAGKRLVYTYKKDEIYELALSLLPDGGPMAVLVSGDVGFYSLASLIRDLPDCHIVRIPGISSLVYFAALLQTNWHDTYIVSRHGRRDSLTEAVRHHGKVFCLTGGSDTPAALCRMLCHAGLGQARVAVGYRLSYEDEHVARGTAEELAVLKEEGSLAVMMIWNDKARPWQRPVHGLPDESFIRGKAPMTKQEIRSIALSRLAPFPQAVIYDIGAGTGSCTVELALLAPAGEIFAFEIDEEVLSVLTANIDRFALSNVTVVPGNAARTLPSVADAPEYAFIGGTKGNIPAILDEIYRKNRACRIVMTAITVETLAAVTAYYAGRPDYTLDITQVMTARSRRVGSSHMMMAQNPVYIMTAAYDPVPGGERSSSCL</sequence>
<evidence type="ECO:0000256" key="6">
    <source>
        <dbReference type="ARBA" id="ARBA00022603"/>
    </source>
</evidence>
<dbReference type="CDD" id="cd02440">
    <property type="entry name" value="AdoMet_MTases"/>
    <property type="match status" value="1"/>
</dbReference>
<dbReference type="InterPro" id="IPR003358">
    <property type="entry name" value="tRNA_(Gua-N-7)_MeTrfase_Trmb"/>
</dbReference>
<dbReference type="Gene3D" id="3.30.950.10">
    <property type="entry name" value="Methyltransferase, Cobalt-precorrin-4 Transmethylase, Domain 2"/>
    <property type="match status" value="1"/>
</dbReference>
<dbReference type="EC" id="2.1.1.33" evidence="4"/>
<dbReference type="InterPro" id="IPR012818">
    <property type="entry name" value="CbiE"/>
</dbReference>
<evidence type="ECO:0000256" key="9">
    <source>
        <dbReference type="ARBA" id="ARBA00022694"/>
    </source>
</evidence>
<dbReference type="NCBIfam" id="TIGR02469">
    <property type="entry name" value="CbiT"/>
    <property type="match status" value="1"/>
</dbReference>
<keyword evidence="6" id="KW-0489">Methyltransferase</keyword>
<dbReference type="CDD" id="cd11644">
    <property type="entry name" value="Precorrin-6Y-MT"/>
    <property type="match status" value="1"/>
</dbReference>
<comment type="function">
    <text evidence="2">Catalyzes the formation of N(7)-methylguanine at position 46 (m7G46) in tRNA.</text>
</comment>
<evidence type="ECO:0000256" key="1">
    <source>
        <dbReference type="ARBA" id="ARBA00000142"/>
    </source>
</evidence>
<evidence type="ECO:0000313" key="12">
    <source>
        <dbReference type="Proteomes" id="UP001605989"/>
    </source>
</evidence>
<dbReference type="NCBIfam" id="TIGR02467">
    <property type="entry name" value="CbiE"/>
    <property type="match status" value="1"/>
</dbReference>
<dbReference type="InterPro" id="IPR014008">
    <property type="entry name" value="Cbl_synth_MTase_CbiT"/>
</dbReference>
<gene>
    <name evidence="11" type="primary">cbiE</name>
    <name evidence="11" type="ORF">ACGTZG_05020</name>
</gene>
<dbReference type="Gene3D" id="3.40.1010.10">
    <property type="entry name" value="Cobalt-precorrin-4 Transmethylase, Domain 1"/>
    <property type="match status" value="1"/>
</dbReference>
<evidence type="ECO:0000256" key="2">
    <source>
        <dbReference type="ARBA" id="ARBA00003015"/>
    </source>
</evidence>
<proteinExistence type="predicted"/>
<dbReference type="PANTHER" id="PTHR43182">
    <property type="entry name" value="COBALT-PRECORRIN-6B C(15)-METHYLTRANSFERASE (DECARBOXYLATING)"/>
    <property type="match status" value="1"/>
</dbReference>
<accession>A0ABW7DMI4</accession>
<dbReference type="EMBL" id="JBIEKR010000003">
    <property type="protein sequence ID" value="MFG6272546.1"/>
    <property type="molecule type" value="Genomic_DNA"/>
</dbReference>
<evidence type="ECO:0000256" key="3">
    <source>
        <dbReference type="ARBA" id="ARBA00004953"/>
    </source>
</evidence>
<keyword evidence="9" id="KW-0819">tRNA processing</keyword>
<comment type="pathway">
    <text evidence="3">Cofactor biosynthesis; adenosylcobalamin biosynthesis.</text>
</comment>
<feature type="domain" description="Tetrapyrrole methylase" evidence="10">
    <location>
        <begin position="4"/>
        <end position="190"/>
    </location>
</feature>
<evidence type="ECO:0000256" key="8">
    <source>
        <dbReference type="ARBA" id="ARBA00022691"/>
    </source>
</evidence>
<keyword evidence="5" id="KW-0169">Cobalamin biosynthesis</keyword>